<comment type="caution">
    <text evidence="1">The sequence shown here is derived from an EMBL/GenBank/DDBJ whole genome shotgun (WGS) entry which is preliminary data.</text>
</comment>
<dbReference type="Gene3D" id="3.40.50.300">
    <property type="entry name" value="P-loop containing nucleotide triphosphate hydrolases"/>
    <property type="match status" value="1"/>
</dbReference>
<dbReference type="Pfam" id="PF13671">
    <property type="entry name" value="AAA_33"/>
    <property type="match status" value="1"/>
</dbReference>
<dbReference type="InterPro" id="IPR027417">
    <property type="entry name" value="P-loop_NTPase"/>
</dbReference>
<evidence type="ECO:0008006" key="3">
    <source>
        <dbReference type="Google" id="ProtNLM"/>
    </source>
</evidence>
<name>A0A401ZTW1_9CHLR</name>
<dbReference type="Proteomes" id="UP000287352">
    <property type="component" value="Unassembled WGS sequence"/>
</dbReference>
<gene>
    <name evidence="1" type="ORF">KTT_00630</name>
</gene>
<evidence type="ECO:0000313" key="2">
    <source>
        <dbReference type="Proteomes" id="UP000287352"/>
    </source>
</evidence>
<dbReference type="AlphaFoldDB" id="A0A401ZTW1"/>
<dbReference type="InterPro" id="IPR017101">
    <property type="entry name" value="P-loop_ATP/GTP-bd_All4644_prd"/>
</dbReference>
<sequence length="195" mass="22057">MPEEPAKNQPAQIAGTAHDVSIIVPVRTLIVLCGPAGAGKSTFARQFVKRHASQGYRQTTIVSSDYCRALISDDESSQHVNRDTFDLFYYIIHKRMFQGRLTIADSTAILPEARHKLLELAHRHQYQTCLIVFNIPLDVCLEHDHQIERGRIVGEKVIAYHIEQLQGALTVIPQEGWDQVYILDGTQDRITSQII</sequence>
<dbReference type="SUPFAM" id="SSF52540">
    <property type="entry name" value="P-loop containing nucleoside triphosphate hydrolases"/>
    <property type="match status" value="1"/>
</dbReference>
<dbReference type="PANTHER" id="PTHR12435">
    <property type="match status" value="1"/>
</dbReference>
<keyword evidence="2" id="KW-1185">Reference proteome</keyword>
<dbReference type="EMBL" id="BIFR01000001">
    <property type="protein sequence ID" value="GCE10204.1"/>
    <property type="molecule type" value="Genomic_DNA"/>
</dbReference>
<protein>
    <recommendedName>
        <fullName evidence="3">ATP-binding protein</fullName>
    </recommendedName>
</protein>
<organism evidence="1 2">
    <name type="scientific">Tengunoibacter tsumagoiensis</name>
    <dbReference type="NCBI Taxonomy" id="2014871"/>
    <lineage>
        <taxon>Bacteria</taxon>
        <taxon>Bacillati</taxon>
        <taxon>Chloroflexota</taxon>
        <taxon>Ktedonobacteria</taxon>
        <taxon>Ktedonobacterales</taxon>
        <taxon>Dictyobacteraceae</taxon>
        <taxon>Tengunoibacter</taxon>
    </lineage>
</organism>
<proteinExistence type="predicted"/>
<reference evidence="2" key="1">
    <citation type="submission" date="2018-12" db="EMBL/GenBank/DDBJ databases">
        <title>Tengunoibacter tsumagoiensis gen. nov., sp. nov., Dictyobacter kobayashii sp. nov., D. alpinus sp. nov., and D. joshuensis sp. nov. and description of Dictyobacteraceae fam. nov. within the order Ktedonobacterales isolated from Tengu-no-mugimeshi.</title>
        <authorList>
            <person name="Wang C.M."/>
            <person name="Zheng Y."/>
            <person name="Sakai Y."/>
            <person name="Toyoda A."/>
            <person name="Minakuchi Y."/>
            <person name="Abe K."/>
            <person name="Yokota A."/>
            <person name="Yabe S."/>
        </authorList>
    </citation>
    <scope>NUCLEOTIDE SEQUENCE [LARGE SCALE GENOMIC DNA]</scope>
    <source>
        <strain evidence="2">Uno3</strain>
    </source>
</reference>
<accession>A0A401ZTW1</accession>
<dbReference type="PIRSF" id="PIRSF037081">
    <property type="entry name" value="P-loop_All4644_prd"/>
    <property type="match status" value="1"/>
</dbReference>
<evidence type="ECO:0000313" key="1">
    <source>
        <dbReference type="EMBL" id="GCE10204.1"/>
    </source>
</evidence>